<dbReference type="AlphaFoldDB" id="A0A0L6CYR3"/>
<comment type="caution">
    <text evidence="3">The sequence shown here is derived from an EMBL/GenBank/DDBJ whole genome shotgun (WGS) entry which is preliminary data.</text>
</comment>
<keyword evidence="2" id="KW-0812">Transmembrane</keyword>
<sequence length="410" mass="45080">MDQPDREVEPQFSYPYRQIVLMVIVLVLTGLGSFVALPRVLPVFEANPWLNGFIFLVFVIGVIATFWQVFQLIGSARWIEGFAAQVPGHEMTRAPSMLAPLATMLRSRGKRMQIASTSARSILDSVAQRIDEAREITRYIVSLLIFLGLLGTFYGLATTVPAVVDTIRSLAPQAGEEGVDVFNRLMTGLEAQLGGMGVAFASSLLGLAGSLVVGLLELFASHGQNRFYRELEEWMSTITRVGFASGDSDGDGGGEQDAVAHVLDHMSEQMDALQNMLSQSDMSRAMVDQKLGVLADSIERLTHRMSDQNPVQVALMRMAEGQERLIETLENREVAPNEGLDAESRMRLRSIDVQMLRILEEISAGRQETMTELRSDLAALTRLLGQARDSAPRRVRAASPRPETDRGGEG</sequence>
<gene>
    <name evidence="3" type="ORF">ROTO_05410</name>
</gene>
<organism evidence="3 4">
    <name type="scientific">Roseovarius tolerans</name>
    <dbReference type="NCBI Taxonomy" id="74031"/>
    <lineage>
        <taxon>Bacteria</taxon>
        <taxon>Pseudomonadati</taxon>
        <taxon>Pseudomonadota</taxon>
        <taxon>Alphaproteobacteria</taxon>
        <taxon>Rhodobacterales</taxon>
        <taxon>Roseobacteraceae</taxon>
        <taxon>Roseovarius</taxon>
    </lineage>
</organism>
<keyword evidence="4" id="KW-1185">Reference proteome</keyword>
<feature type="transmembrane region" description="Helical" evidence="2">
    <location>
        <begin position="193"/>
        <end position="219"/>
    </location>
</feature>
<proteinExistence type="predicted"/>
<accession>A0A0L6CYR3</accession>
<feature type="transmembrane region" description="Helical" evidence="2">
    <location>
        <begin position="19"/>
        <end position="37"/>
    </location>
</feature>
<evidence type="ECO:0000313" key="4">
    <source>
        <dbReference type="Proteomes" id="UP000037046"/>
    </source>
</evidence>
<evidence type="ECO:0008006" key="5">
    <source>
        <dbReference type="Google" id="ProtNLM"/>
    </source>
</evidence>
<dbReference type="OrthoDB" id="9794540at2"/>
<dbReference type="Proteomes" id="UP000037046">
    <property type="component" value="Unassembled WGS sequence"/>
</dbReference>
<reference evidence="4" key="1">
    <citation type="submission" date="2015-07" db="EMBL/GenBank/DDBJ databases">
        <title>Draft Genome Sequence of Roseovarius tolerans EL-164, a producer of N-Acylated Alanine Methyl Esters (NAMEs).</title>
        <authorList>
            <person name="Voget S."/>
            <person name="Bruns H."/>
            <person name="Wagner-Doebler I."/>
            <person name="Schulz S."/>
            <person name="Daniel R."/>
        </authorList>
    </citation>
    <scope>NUCLEOTIDE SEQUENCE [LARGE SCALE GENOMIC DNA]</scope>
    <source>
        <strain evidence="4">EL-164</strain>
    </source>
</reference>
<keyword evidence="2" id="KW-0472">Membrane</keyword>
<name>A0A0L6CYR3_9RHOB</name>
<dbReference type="PATRIC" id="fig|74031.6.peg.556"/>
<evidence type="ECO:0000256" key="2">
    <source>
        <dbReference type="SAM" id="Phobius"/>
    </source>
</evidence>
<dbReference type="STRING" id="74031.SAMN04488077_11060"/>
<evidence type="ECO:0000313" key="3">
    <source>
        <dbReference type="EMBL" id="KNX42894.1"/>
    </source>
</evidence>
<dbReference type="RefSeq" id="WP_050661480.1">
    <property type="nucleotide sequence ID" value="NZ_CP118494.1"/>
</dbReference>
<feature type="transmembrane region" description="Helical" evidence="2">
    <location>
        <begin position="139"/>
        <end position="157"/>
    </location>
</feature>
<feature type="region of interest" description="Disordered" evidence="1">
    <location>
        <begin position="387"/>
        <end position="410"/>
    </location>
</feature>
<feature type="transmembrane region" description="Helical" evidence="2">
    <location>
        <begin position="49"/>
        <end position="70"/>
    </location>
</feature>
<protein>
    <recommendedName>
        <fullName evidence="5">MotA/TolQ/ExbB proton channel family protein</fullName>
    </recommendedName>
</protein>
<dbReference type="EMBL" id="LGVV01000004">
    <property type="protein sequence ID" value="KNX42894.1"/>
    <property type="molecule type" value="Genomic_DNA"/>
</dbReference>
<keyword evidence="2" id="KW-1133">Transmembrane helix</keyword>
<evidence type="ECO:0000256" key="1">
    <source>
        <dbReference type="SAM" id="MobiDB-lite"/>
    </source>
</evidence>